<dbReference type="InterPro" id="IPR043129">
    <property type="entry name" value="ATPase_NBD"/>
</dbReference>
<dbReference type="Pfam" id="PF12802">
    <property type="entry name" value="MarR_2"/>
    <property type="match status" value="1"/>
</dbReference>
<dbReference type="Gene3D" id="1.10.10.10">
    <property type="entry name" value="Winged helix-like DNA-binding domain superfamily/Winged helix DNA-binding domain"/>
    <property type="match status" value="1"/>
</dbReference>
<dbReference type="InterPro" id="IPR000600">
    <property type="entry name" value="ROK"/>
</dbReference>
<comment type="similarity">
    <text evidence="1">Belongs to the ROK (NagC/XylR) family.</text>
</comment>
<dbReference type="InterPro" id="IPR036390">
    <property type="entry name" value="WH_DNA-bd_sf"/>
</dbReference>
<dbReference type="PANTHER" id="PTHR18964">
    <property type="entry name" value="ROK (REPRESSOR, ORF, KINASE) FAMILY"/>
    <property type="match status" value="1"/>
</dbReference>
<organism evidence="3 4">
    <name type="scientific">Phytohabitans aurantiacus</name>
    <dbReference type="NCBI Taxonomy" id="3016789"/>
    <lineage>
        <taxon>Bacteria</taxon>
        <taxon>Bacillati</taxon>
        <taxon>Actinomycetota</taxon>
        <taxon>Actinomycetes</taxon>
        <taxon>Micromonosporales</taxon>
        <taxon>Micromonosporaceae</taxon>
    </lineage>
</organism>
<evidence type="ECO:0000313" key="4">
    <source>
        <dbReference type="Proteomes" id="UP001144280"/>
    </source>
</evidence>
<dbReference type="Pfam" id="PF00480">
    <property type="entry name" value="ROK"/>
    <property type="match status" value="1"/>
</dbReference>
<sequence>MIVAAQPAGFADVRATNLAVVLRHVRGNAPCSRADIAAATGLNKATVSILVADLIRRRLLRETGPSGHRVGRPSTMLGLDGEPYVAVGIEVGSDQLTAIAVDLPGTRLLSWHRSFADHAASPGRAVAAIVALARRATAHLTRQGRQVLGLTVAVPALVDGDGVVRHSPSLGWHNLDLHGELATALRKPDYPIAVDNNANLAILAEQRYGPYAGPANLAYLASDTAISAGIVVQGHLLRGSRGFSGAIGHIQVMPDGPPCVCGRRGCLEAVAGIPALIRRALPEADSGPRRSDLAPDLQEIQRRAKANDPSTVEALAETGRWLGYGAALLTNLLNPDVIILGGRFAPLAPWLLASAEAALTARAVAPHAGGCRIVASTLGAGSAALGAAARVLDQIDAGHLPEPSSSAAHPRI</sequence>
<name>A0ABQ5R2K6_9ACTN</name>
<feature type="domain" description="HTH marR-type" evidence="2">
    <location>
        <begin position="21"/>
        <end position="68"/>
    </location>
</feature>
<evidence type="ECO:0000259" key="2">
    <source>
        <dbReference type="Pfam" id="PF12802"/>
    </source>
</evidence>
<evidence type="ECO:0000256" key="1">
    <source>
        <dbReference type="ARBA" id="ARBA00006479"/>
    </source>
</evidence>
<dbReference type="EMBL" id="BSDI01000039">
    <property type="protein sequence ID" value="GLI01004.1"/>
    <property type="molecule type" value="Genomic_DNA"/>
</dbReference>
<dbReference type="CDD" id="cd24076">
    <property type="entry name" value="ASKHA_ATPase_ROK_BsXylR-like"/>
    <property type="match status" value="1"/>
</dbReference>
<dbReference type="Proteomes" id="UP001144280">
    <property type="component" value="Unassembled WGS sequence"/>
</dbReference>
<dbReference type="RefSeq" id="WP_281901695.1">
    <property type="nucleotide sequence ID" value="NZ_BSDI01000039.1"/>
</dbReference>
<dbReference type="Gene3D" id="3.30.420.40">
    <property type="match status" value="2"/>
</dbReference>
<accession>A0ABQ5R2K6</accession>
<dbReference type="InterPro" id="IPR036388">
    <property type="entry name" value="WH-like_DNA-bd_sf"/>
</dbReference>
<comment type="caution">
    <text evidence="3">The sequence shown here is derived from an EMBL/GenBank/DDBJ whole genome shotgun (WGS) entry which is preliminary data.</text>
</comment>
<dbReference type="SUPFAM" id="SSF53067">
    <property type="entry name" value="Actin-like ATPase domain"/>
    <property type="match status" value="1"/>
</dbReference>
<dbReference type="SUPFAM" id="SSF46785">
    <property type="entry name" value="Winged helix' DNA-binding domain"/>
    <property type="match status" value="1"/>
</dbReference>
<reference evidence="3" key="1">
    <citation type="submission" date="2022-12" db="EMBL/GenBank/DDBJ databases">
        <title>New Phytohabitans aurantiacus sp. RD004123 nov., an actinomycete isolated from soil.</title>
        <authorList>
            <person name="Triningsih D.W."/>
            <person name="Harunari E."/>
            <person name="Igarashi Y."/>
        </authorList>
    </citation>
    <scope>NUCLEOTIDE SEQUENCE</scope>
    <source>
        <strain evidence="3">RD004123</strain>
    </source>
</reference>
<proteinExistence type="inferred from homology"/>
<evidence type="ECO:0000313" key="3">
    <source>
        <dbReference type="EMBL" id="GLI01004.1"/>
    </source>
</evidence>
<keyword evidence="4" id="KW-1185">Reference proteome</keyword>
<dbReference type="InterPro" id="IPR000835">
    <property type="entry name" value="HTH_MarR-typ"/>
</dbReference>
<gene>
    <name evidence="3" type="ORF">Pa4123_62800</name>
</gene>
<protein>
    <submittedName>
        <fullName evidence="3">Xylose repressor</fullName>
    </submittedName>
</protein>
<dbReference type="PANTHER" id="PTHR18964:SF149">
    <property type="entry name" value="BIFUNCTIONAL UDP-N-ACETYLGLUCOSAMINE 2-EPIMERASE_N-ACETYLMANNOSAMINE KINASE"/>
    <property type="match status" value="1"/>
</dbReference>